<dbReference type="PANTHER" id="PTHR12461:SF105">
    <property type="entry name" value="HYPOXIA-INDUCIBLE FACTOR 1-ALPHA INHIBITOR"/>
    <property type="match status" value="1"/>
</dbReference>
<name>A0AA95KIZ1_9GAMM</name>
<dbReference type="Gene3D" id="2.60.120.650">
    <property type="entry name" value="Cupin"/>
    <property type="match status" value="1"/>
</dbReference>
<accession>A0AA95KIZ1</accession>
<reference evidence="2" key="1">
    <citation type="journal article" date="2023" name="Int. J. Mol. Sci.">
        <title>Metagenomics Revealed a New Genus 'Candidatus Thiocaldithrix dubininis' gen. nov., sp. nov. and a New Species 'Candidatus Thiothrix putei' sp. nov. in the Family Thiotrichaceae, Some Members of Which Have Traits of Both Na+- and H+-Motive Energetics.</title>
        <authorList>
            <person name="Ravin N.V."/>
            <person name="Muntyan M.S."/>
            <person name="Smolyakov D.D."/>
            <person name="Rudenko T.S."/>
            <person name="Beletsky A.V."/>
            <person name="Mardanov A.V."/>
            <person name="Grabovich M.Y."/>
        </authorList>
    </citation>
    <scope>NUCLEOTIDE SEQUENCE</scope>
    <source>
        <strain evidence="2">GKL-01</strain>
    </source>
</reference>
<reference evidence="2" key="2">
    <citation type="submission" date="2023-04" db="EMBL/GenBank/DDBJ databases">
        <authorList>
            <person name="Beletskiy A.V."/>
            <person name="Mardanov A.V."/>
            <person name="Ravin N.V."/>
        </authorList>
    </citation>
    <scope>NUCLEOTIDE SEQUENCE</scope>
    <source>
        <strain evidence="2">GKL-01</strain>
    </source>
</reference>
<feature type="domain" description="JmjC" evidence="1">
    <location>
        <begin position="33"/>
        <end position="246"/>
    </location>
</feature>
<proteinExistence type="predicted"/>
<dbReference type="PANTHER" id="PTHR12461">
    <property type="entry name" value="HYPOXIA-INDUCIBLE FACTOR 1 ALPHA INHIBITOR-RELATED"/>
    <property type="match status" value="1"/>
</dbReference>
<dbReference type="AlphaFoldDB" id="A0AA95KIZ1"/>
<evidence type="ECO:0000313" key="2">
    <source>
        <dbReference type="EMBL" id="WGZ89762.1"/>
    </source>
</evidence>
<evidence type="ECO:0000259" key="1">
    <source>
        <dbReference type="PROSITE" id="PS51184"/>
    </source>
</evidence>
<dbReference type="Proteomes" id="UP001300672">
    <property type="component" value="Chromosome"/>
</dbReference>
<protein>
    <submittedName>
        <fullName evidence="2">Cupin-like domain-containing protein</fullName>
    </submittedName>
</protein>
<dbReference type="PROSITE" id="PS51184">
    <property type="entry name" value="JMJC"/>
    <property type="match status" value="1"/>
</dbReference>
<dbReference type="EMBL" id="CP124755">
    <property type="protein sequence ID" value="WGZ89762.1"/>
    <property type="molecule type" value="Genomic_DNA"/>
</dbReference>
<dbReference type="SMART" id="SM00558">
    <property type="entry name" value="JmjC"/>
    <property type="match status" value="1"/>
</dbReference>
<dbReference type="InterPro" id="IPR003347">
    <property type="entry name" value="JmjC_dom"/>
</dbReference>
<dbReference type="SUPFAM" id="SSF51197">
    <property type="entry name" value="Clavaminate synthase-like"/>
    <property type="match status" value="1"/>
</dbReference>
<dbReference type="Pfam" id="PF13621">
    <property type="entry name" value="Cupin_8"/>
    <property type="match status" value="1"/>
</dbReference>
<dbReference type="KEGG" id="tdu:QJT80_09640"/>
<sequence>MSLFALSQDVFAQHFPELGFKIQHHLQHSPLFSLSRLMSLSRTLPEEHVEYNSGTLTPNHGNQTVPFNGLSIEDTIKAIETCQSWMVLKFVEQDNAYRQLLDACLDEIYLEAGKKLTGLHKRSAFIFITSPNSVTPYHIDPEHNFLLQIRGNKTMYQFDKHNPNLLPEALLEEKYYKADTNRNLPFQAAFQTQAKCFDLQPGEGLFVPINVPHWVQNGDNVSISFSITFHSAQSDREARLHKMNGWLRQHGLTPSPLGKCAWRDQLKYQSFMWMRKTAHLLKSNEPD</sequence>
<dbReference type="InterPro" id="IPR041667">
    <property type="entry name" value="Cupin_8"/>
</dbReference>
<organism evidence="2">
    <name type="scientific">Candidatus Thiocaldithrix dubininis</name>
    <dbReference type="NCBI Taxonomy" id="3080823"/>
    <lineage>
        <taxon>Bacteria</taxon>
        <taxon>Pseudomonadati</taxon>
        <taxon>Pseudomonadota</taxon>
        <taxon>Gammaproteobacteria</taxon>
        <taxon>Thiotrichales</taxon>
        <taxon>Thiotrichaceae</taxon>
        <taxon>Candidatus Thiocaldithrix</taxon>
    </lineage>
</organism>
<gene>
    <name evidence="2" type="ORF">QJT80_09640</name>
</gene>